<dbReference type="EMBL" id="AFBR01000090">
    <property type="protein sequence ID" value="EGG51017.1"/>
    <property type="molecule type" value="Genomic_DNA"/>
</dbReference>
<feature type="transmembrane region" description="Helical" evidence="1">
    <location>
        <begin position="395"/>
        <end position="416"/>
    </location>
</feature>
<dbReference type="AlphaFoldDB" id="F3QXY3"/>
<dbReference type="SUPFAM" id="SSF82693">
    <property type="entry name" value="Multidrug efflux transporter AcrB pore domain, PN1, PN2, PC1 and PC2 subdomains"/>
    <property type="match status" value="2"/>
</dbReference>
<dbReference type="Gene3D" id="3.30.70.1430">
    <property type="entry name" value="Multidrug efflux transporter AcrB pore domain"/>
    <property type="match status" value="2"/>
</dbReference>
<keyword evidence="1" id="KW-1133">Transmembrane helix</keyword>
<dbReference type="PROSITE" id="PS51257">
    <property type="entry name" value="PROKAR_LIPOPROTEIN"/>
    <property type="match status" value="1"/>
</dbReference>
<dbReference type="InterPro" id="IPR001036">
    <property type="entry name" value="Acrflvin-R"/>
</dbReference>
<dbReference type="SUPFAM" id="SSF82866">
    <property type="entry name" value="Multidrug efflux transporter AcrB transmembrane domain"/>
    <property type="match status" value="2"/>
</dbReference>
<reference evidence="2 3" key="1">
    <citation type="submission" date="2011-02" db="EMBL/GenBank/DDBJ databases">
        <authorList>
            <person name="Weinstock G."/>
            <person name="Sodergren E."/>
            <person name="Clifton S."/>
            <person name="Fulton L."/>
            <person name="Fulton B."/>
            <person name="Courtney L."/>
            <person name="Fronick C."/>
            <person name="Harrison M."/>
            <person name="Strong C."/>
            <person name="Farmer C."/>
            <person name="Delahaunty K."/>
            <person name="Markovic C."/>
            <person name="Hall O."/>
            <person name="Minx P."/>
            <person name="Tomlinson C."/>
            <person name="Mitreva M."/>
            <person name="Hou S."/>
            <person name="Chen J."/>
            <person name="Wollam A."/>
            <person name="Pepin K.H."/>
            <person name="Johnson M."/>
            <person name="Bhonagiri V."/>
            <person name="Zhang X."/>
            <person name="Suruliraj S."/>
            <person name="Warren W."/>
            <person name="Chinwalla A."/>
            <person name="Mardis E.R."/>
            <person name="Wilson R.K."/>
        </authorList>
    </citation>
    <scope>NUCLEOTIDE SEQUENCE [LARGE SCALE GENOMIC DNA]</scope>
    <source>
        <strain evidence="2 3">YIT 11841</strain>
    </source>
</reference>
<dbReference type="RefSeq" id="WP_008629600.1">
    <property type="nucleotide sequence ID" value="NZ_GL883885.1"/>
</dbReference>
<proteinExistence type="predicted"/>
<organism evidence="2 3">
    <name type="scientific">Paraprevotella xylaniphila YIT 11841</name>
    <dbReference type="NCBI Taxonomy" id="762982"/>
    <lineage>
        <taxon>Bacteria</taxon>
        <taxon>Pseudomonadati</taxon>
        <taxon>Bacteroidota</taxon>
        <taxon>Bacteroidia</taxon>
        <taxon>Bacteroidales</taxon>
        <taxon>Prevotellaceae</taxon>
        <taxon>Paraprevotella</taxon>
    </lineage>
</organism>
<protein>
    <submittedName>
        <fullName evidence="2">RND transporter, HAE1/HME family, permease protein</fullName>
    </submittedName>
</protein>
<feature type="transmembrane region" description="Helical" evidence="1">
    <location>
        <begin position="343"/>
        <end position="362"/>
    </location>
</feature>
<dbReference type="PANTHER" id="PTHR32063">
    <property type="match status" value="1"/>
</dbReference>
<evidence type="ECO:0000313" key="3">
    <source>
        <dbReference type="Proteomes" id="UP000005546"/>
    </source>
</evidence>
<feature type="transmembrane region" description="Helical" evidence="1">
    <location>
        <begin position="854"/>
        <end position="872"/>
    </location>
</feature>
<dbReference type="PANTHER" id="PTHR32063:SF0">
    <property type="entry name" value="SWARMING MOTILITY PROTEIN SWRC"/>
    <property type="match status" value="1"/>
</dbReference>
<feature type="transmembrane region" description="Helical" evidence="1">
    <location>
        <begin position="958"/>
        <end position="975"/>
    </location>
</feature>
<dbReference type="OrthoDB" id="9798415at2"/>
<feature type="transmembrane region" description="Helical" evidence="1">
    <location>
        <begin position="538"/>
        <end position="555"/>
    </location>
</feature>
<gene>
    <name evidence="2" type="ORF">HMPREF9442_03073</name>
</gene>
<dbReference type="GO" id="GO:0005886">
    <property type="term" value="C:plasma membrane"/>
    <property type="evidence" value="ECO:0007669"/>
    <property type="project" value="TreeGrafter"/>
</dbReference>
<feature type="transmembrane region" description="Helical" evidence="1">
    <location>
        <begin position="369"/>
        <end position="389"/>
    </location>
</feature>
<keyword evidence="1" id="KW-0812">Transmembrane</keyword>
<dbReference type="eggNOG" id="COG0841">
    <property type="taxonomic scope" value="Bacteria"/>
</dbReference>
<dbReference type="SUPFAM" id="SSF82714">
    <property type="entry name" value="Multidrug efflux transporter AcrB TolC docking domain, DN and DC subdomains"/>
    <property type="match status" value="2"/>
</dbReference>
<dbReference type="STRING" id="762982.HMPREF9442_03073"/>
<feature type="transmembrane region" description="Helical" evidence="1">
    <location>
        <begin position="12"/>
        <end position="31"/>
    </location>
</feature>
<sequence length="1018" mass="113834">MIVRNLIHRPIAVTMCLIALIAIGCISFKYIPVSLMPDIDIPQITVQVSYPGASVHEVDAEVVAPLRSQLMQVAGLKDIHSESRMDAGSIFMEFEPGSNIDLIFIEVNEKIDRAMNRMPKELERPKVVKASAMDIPAFYLDLSLKNEGVGKDGSLPKAGMKFTQLGEFARNIVSKRIEQLPQTAMVDISGTTGAEIICIPDEAKLLSMGLDMETLSKAIQSNNITLGALSVVDGLYRYNIHFDSQLLNREDIENVYINHEGRLVQLKDLCRVEEKLASRVGLVRHDGKNAVTMAVIKQNDAQMEDLQKSIGALVEDLRKEYPDISFDLTRDQTRLLTYSIDNLGQNLYVGAVLACLVLFLFMKDWRLPLLIIITIPLTLIVTLLSFHLLGISLNIISLSGLILGVGMIVDNSIIVIDNVMQRWRQGMPLADALVKGTNEVFTPMLSSVLTTCSVFVPLIFLSGIAGALFYDQAMGVTIALFASLFVAVLVIPVYFMVLYRKRKTCPEGEVLDRKFHFNFYTPYECGVKWVLRNPVKSVTAFCLAIPAIFLIYKGLEKERLPYMEHNDALMKIDWNAGISVEENDARVGDVLKQVDGMVQTSTAMVGVQDFVLSHTEDLTTSEAVVYFQAEDGETLRQAQEKMRNYMAERYPHGTVEFGVSGNIFDLIFSNDDADLEIRLQRQGGGRPDVHEARAFLDTLSRRFPEVAVQPVVSERNIQYVADTEQMAVYHVSYAALQARLRMLVSQNEVYAINEGARSLPVIIGERGMDSRRLLQYTVRNDEGVDIPLSYLIRETQGEDFKRLYSGNGGDYYPVKIAANDRTVESIVDFTERFVKADPHYSASFTGNYYSSREMIGELVLVLSVAVALLYFILAAQFESIVQPLVILSEIVIDVFWVFLVLWLLGESLNIMSMIGIVVMSGIIINDSILKVDTMNRLRREGMPLVTAIWRGGHSRLRPIVMTSLTTILAILPFLSRGDMGSALQYPLSLTLIVGMVAGTLVSLFFIPLVYYLIYRKRG</sequence>
<evidence type="ECO:0000313" key="2">
    <source>
        <dbReference type="EMBL" id="EGG51017.1"/>
    </source>
</evidence>
<feature type="transmembrane region" description="Helical" evidence="1">
    <location>
        <begin position="884"/>
        <end position="904"/>
    </location>
</feature>
<feature type="transmembrane region" description="Helical" evidence="1">
    <location>
        <begin position="476"/>
        <end position="499"/>
    </location>
</feature>
<dbReference type="Pfam" id="PF00873">
    <property type="entry name" value="ACR_tran"/>
    <property type="match status" value="1"/>
</dbReference>
<dbReference type="Gene3D" id="1.20.1640.10">
    <property type="entry name" value="Multidrug efflux transporter AcrB transmembrane domain"/>
    <property type="match status" value="2"/>
</dbReference>
<keyword evidence="1" id="KW-0472">Membrane</keyword>
<comment type="caution">
    <text evidence="2">The sequence shown here is derived from an EMBL/GenBank/DDBJ whole genome shotgun (WGS) entry which is preliminary data.</text>
</comment>
<dbReference type="Proteomes" id="UP000005546">
    <property type="component" value="Unassembled WGS sequence"/>
</dbReference>
<accession>F3QXY3</accession>
<dbReference type="GO" id="GO:0042910">
    <property type="term" value="F:xenobiotic transmembrane transporter activity"/>
    <property type="evidence" value="ECO:0007669"/>
    <property type="project" value="TreeGrafter"/>
</dbReference>
<name>F3QXY3_9BACT</name>
<feature type="transmembrane region" description="Helical" evidence="1">
    <location>
        <begin position="910"/>
        <end position="929"/>
    </location>
</feature>
<dbReference type="HOGENOM" id="CLU_002755_1_2_10"/>
<dbReference type="Gene3D" id="3.30.2090.10">
    <property type="entry name" value="Multidrug efflux transporter AcrB TolC docking domain, DN and DC subdomains"/>
    <property type="match status" value="2"/>
</dbReference>
<dbReference type="PRINTS" id="PR00702">
    <property type="entry name" value="ACRIFLAVINRP"/>
</dbReference>
<dbReference type="InterPro" id="IPR027463">
    <property type="entry name" value="AcrB_DN_DC_subdom"/>
</dbReference>
<dbReference type="Gene3D" id="3.30.70.1440">
    <property type="entry name" value="Multidrug efflux transporter AcrB pore domain"/>
    <property type="match status" value="1"/>
</dbReference>
<feature type="transmembrane region" description="Helical" evidence="1">
    <location>
        <begin position="987"/>
        <end position="1013"/>
    </location>
</feature>
<evidence type="ECO:0000256" key="1">
    <source>
        <dbReference type="SAM" id="Phobius"/>
    </source>
</evidence>
<dbReference type="Gene3D" id="3.30.70.1320">
    <property type="entry name" value="Multidrug efflux transporter AcrB pore domain like"/>
    <property type="match status" value="1"/>
</dbReference>
<feature type="transmembrane region" description="Helical" evidence="1">
    <location>
        <begin position="448"/>
        <end position="470"/>
    </location>
</feature>
<keyword evidence="3" id="KW-1185">Reference proteome</keyword>